<gene>
    <name evidence="1" type="ORF">UU29_C0008G0157</name>
</gene>
<dbReference type="Proteomes" id="UP000034601">
    <property type="component" value="Unassembled WGS sequence"/>
</dbReference>
<evidence type="ECO:0000313" key="1">
    <source>
        <dbReference type="EMBL" id="KKR83048.1"/>
    </source>
</evidence>
<accession>A0A0G0U1Q8</accession>
<sequence length="87" mass="10107">MKYLLKRVKKNIRSLKKDRLQLLLLAVLTTGILLRVLGVYPGYSPYHPDEGKAGYSSAWYMFINRTLDLPHYHYPALIPTVELITIF</sequence>
<comment type="caution">
    <text evidence="1">The sequence shown here is derived from an EMBL/GenBank/DDBJ whole genome shotgun (WGS) entry which is preliminary data.</text>
</comment>
<name>A0A0G0U1Q8_9BACT</name>
<protein>
    <recommendedName>
        <fullName evidence="3">Glycosyltransferase RgtA/B/C/D-like domain-containing protein</fullName>
    </recommendedName>
</protein>
<proteinExistence type="predicted"/>
<reference evidence="1 2" key="1">
    <citation type="journal article" date="2015" name="Nature">
        <title>rRNA introns, odd ribosomes, and small enigmatic genomes across a large radiation of phyla.</title>
        <authorList>
            <person name="Brown C.T."/>
            <person name="Hug L.A."/>
            <person name="Thomas B.C."/>
            <person name="Sharon I."/>
            <person name="Castelle C.J."/>
            <person name="Singh A."/>
            <person name="Wilkins M.J."/>
            <person name="Williams K.H."/>
            <person name="Banfield J.F."/>
        </authorList>
    </citation>
    <scope>NUCLEOTIDE SEQUENCE [LARGE SCALE GENOMIC DNA]</scope>
</reference>
<dbReference type="EMBL" id="LCAB01000008">
    <property type="protein sequence ID" value="KKR83048.1"/>
    <property type="molecule type" value="Genomic_DNA"/>
</dbReference>
<dbReference type="AlphaFoldDB" id="A0A0G0U1Q8"/>
<evidence type="ECO:0000313" key="2">
    <source>
        <dbReference type="Proteomes" id="UP000034601"/>
    </source>
</evidence>
<evidence type="ECO:0008006" key="3">
    <source>
        <dbReference type="Google" id="ProtNLM"/>
    </source>
</evidence>
<organism evidence="1 2">
    <name type="scientific">Candidatus Daviesbacteria bacterium GW2011_GWA2_40_9</name>
    <dbReference type="NCBI Taxonomy" id="1618424"/>
    <lineage>
        <taxon>Bacteria</taxon>
        <taxon>Candidatus Daviesiibacteriota</taxon>
    </lineage>
</organism>